<dbReference type="Proteomes" id="UP000182652">
    <property type="component" value="Unassembled WGS sequence"/>
</dbReference>
<dbReference type="PANTHER" id="PTHR22683">
    <property type="entry name" value="SPORULATION PROTEIN RELATED"/>
    <property type="match status" value="1"/>
</dbReference>
<evidence type="ECO:0000259" key="6">
    <source>
        <dbReference type="PROSITE" id="PS50006"/>
    </source>
</evidence>
<feature type="region of interest" description="Disordered" evidence="5">
    <location>
        <begin position="383"/>
        <end position="425"/>
    </location>
</feature>
<feature type="region of interest" description="Disordered" evidence="5">
    <location>
        <begin position="983"/>
        <end position="1061"/>
    </location>
</feature>
<dbReference type="Pfam" id="PF16697">
    <property type="entry name" value="Yop-YscD_cpl"/>
    <property type="match status" value="1"/>
</dbReference>
<reference evidence="8 9" key="1">
    <citation type="submission" date="2016-10" db="EMBL/GenBank/DDBJ databases">
        <authorList>
            <person name="de Groot N.N."/>
        </authorList>
    </citation>
    <scope>NUCLEOTIDE SEQUENCE [LARGE SCALE GENOMIC DNA]</scope>
    <source>
        <strain evidence="8 9">DSM 10495</strain>
    </source>
</reference>
<dbReference type="RefSeq" id="WP_169795496.1">
    <property type="nucleotide sequence ID" value="NZ_FNSN01000003.1"/>
</dbReference>
<evidence type="ECO:0000313" key="8">
    <source>
        <dbReference type="EMBL" id="SEB87199.1"/>
    </source>
</evidence>
<evidence type="ECO:0000259" key="7">
    <source>
        <dbReference type="PROSITE" id="PS50901"/>
    </source>
</evidence>
<dbReference type="InterPro" id="IPR000253">
    <property type="entry name" value="FHA_dom"/>
</dbReference>
<dbReference type="PANTHER" id="PTHR22683:SF1">
    <property type="entry name" value="TYPE VII SECRETION SYSTEM PROTEIN ESSC"/>
    <property type="match status" value="1"/>
</dbReference>
<dbReference type="SUPFAM" id="SSF49879">
    <property type="entry name" value="SMAD/FHA domain"/>
    <property type="match status" value="1"/>
</dbReference>
<dbReference type="InterPro" id="IPR003593">
    <property type="entry name" value="AAA+_ATPase"/>
</dbReference>
<dbReference type="InterPro" id="IPR002543">
    <property type="entry name" value="FtsK_dom"/>
</dbReference>
<dbReference type="SMART" id="SM00382">
    <property type="entry name" value="AAA"/>
    <property type="match status" value="1"/>
</dbReference>
<feature type="domain" description="FtsK" evidence="7">
    <location>
        <begin position="697"/>
        <end position="887"/>
    </location>
</feature>
<feature type="domain" description="FHA" evidence="6">
    <location>
        <begin position="93"/>
        <end position="172"/>
    </location>
</feature>
<dbReference type="STRING" id="156980.SAMN04489745_1472"/>
<gene>
    <name evidence="8" type="ORF">SAMN04489745_1472</name>
</gene>
<dbReference type="SUPFAM" id="SSF52540">
    <property type="entry name" value="P-loop containing nucleoside triphosphate hydrolases"/>
    <property type="match status" value="1"/>
</dbReference>
<name>A0A1H4MVZ7_9MICC</name>
<dbReference type="PROSITE" id="PS50901">
    <property type="entry name" value="FTSK"/>
    <property type="match status" value="1"/>
</dbReference>
<dbReference type="GO" id="GO:0003677">
    <property type="term" value="F:DNA binding"/>
    <property type="evidence" value="ECO:0007669"/>
    <property type="project" value="InterPro"/>
</dbReference>
<dbReference type="CDD" id="cd00060">
    <property type="entry name" value="FHA"/>
    <property type="match status" value="1"/>
</dbReference>
<feature type="compositionally biased region" description="Polar residues" evidence="5">
    <location>
        <begin position="308"/>
        <end position="318"/>
    </location>
</feature>
<dbReference type="InterPro" id="IPR032030">
    <property type="entry name" value="YscD_cytoplasmic_dom"/>
</dbReference>
<keyword evidence="9" id="KW-1185">Reference proteome</keyword>
<keyword evidence="1" id="KW-0597">Phosphoprotein</keyword>
<evidence type="ECO:0000256" key="2">
    <source>
        <dbReference type="ARBA" id="ARBA00022741"/>
    </source>
</evidence>
<keyword evidence="2 4" id="KW-0547">Nucleotide-binding</keyword>
<accession>A0A1H4MVZ7</accession>
<evidence type="ECO:0000256" key="4">
    <source>
        <dbReference type="PROSITE-ProRule" id="PRU00289"/>
    </source>
</evidence>
<dbReference type="Gene3D" id="3.40.50.300">
    <property type="entry name" value="P-loop containing nucleotide triphosphate hydrolases"/>
    <property type="match status" value="1"/>
</dbReference>
<feature type="compositionally biased region" description="Basic and acidic residues" evidence="5">
    <location>
        <begin position="989"/>
        <end position="1012"/>
    </location>
</feature>
<evidence type="ECO:0000256" key="5">
    <source>
        <dbReference type="SAM" id="MobiDB-lite"/>
    </source>
</evidence>
<dbReference type="InterPro" id="IPR050206">
    <property type="entry name" value="FtsK/SpoIIIE/SftA"/>
</dbReference>
<feature type="region of interest" description="Disordered" evidence="5">
    <location>
        <begin position="437"/>
        <end position="456"/>
    </location>
</feature>
<dbReference type="InterPro" id="IPR008984">
    <property type="entry name" value="SMAD_FHA_dom_sf"/>
</dbReference>
<dbReference type="PROSITE" id="PS50006">
    <property type="entry name" value="FHA_DOMAIN"/>
    <property type="match status" value="1"/>
</dbReference>
<organism evidence="8 9">
    <name type="scientific">Arthrobacter woluwensis</name>
    <dbReference type="NCBI Taxonomy" id="156980"/>
    <lineage>
        <taxon>Bacteria</taxon>
        <taxon>Bacillati</taxon>
        <taxon>Actinomycetota</taxon>
        <taxon>Actinomycetes</taxon>
        <taxon>Micrococcales</taxon>
        <taxon>Micrococcaceae</taxon>
        <taxon>Arthrobacter</taxon>
    </lineage>
</organism>
<dbReference type="EMBL" id="FNSN01000003">
    <property type="protein sequence ID" value="SEB87199.1"/>
    <property type="molecule type" value="Genomic_DNA"/>
</dbReference>
<evidence type="ECO:0000313" key="9">
    <source>
        <dbReference type="Proteomes" id="UP000182652"/>
    </source>
</evidence>
<dbReference type="Pfam" id="PF01580">
    <property type="entry name" value="FtsK_SpoIIIE"/>
    <property type="match status" value="1"/>
</dbReference>
<dbReference type="CDD" id="cd01127">
    <property type="entry name" value="TrwB_TraG_TraD_VirD4"/>
    <property type="match status" value="1"/>
</dbReference>
<keyword evidence="3 4" id="KW-0067">ATP-binding</keyword>
<feature type="region of interest" description="Disordered" evidence="5">
    <location>
        <begin position="937"/>
        <end position="962"/>
    </location>
</feature>
<proteinExistence type="predicted"/>
<feature type="region of interest" description="Disordered" evidence="5">
    <location>
        <begin position="1139"/>
        <end position="1166"/>
    </location>
</feature>
<evidence type="ECO:0000256" key="3">
    <source>
        <dbReference type="ARBA" id="ARBA00022840"/>
    </source>
</evidence>
<feature type="region of interest" description="Disordered" evidence="5">
    <location>
        <begin position="308"/>
        <end position="341"/>
    </location>
</feature>
<sequence length="1329" mass="140128">MKALKPPVILECTLVMHDGAQAPSGFGSRQVELTLACGPAASGRHVSAALGRRYGPGPYTVAGEPLDELSPGRNPLVTGCVILAPSVLGGQGGRDPDGAEAHLDLVVLSGPDAGSTLPLRRGEHHLGRGGPPLHLTDPSLSRNHAVLSVSPDAIRWTDRGSLHGTTLDGVEIRGTTDLSTEAVLRCGATSFAIRPTALWEADLGSLGQPPGPPREVPAPHQHQNRLATALLSAAPLLGGVALAWGSGSWQFALLSLLSSVPFLYPAIAGNGAARSFRAQLSQAVSVDRERQESAFPPLGTLLLARTASTPPQLGSSPAGQGGDLRPGADTSSGSAESAPRIRNASEGGLWLRLGTGDAEADVICRPDSPLAARVIRTWNASSGEVGQDQRSTRGEAWAGRHRVRRAPSPSGLHTEARQRRKGPFQVRAPWRTPRLPRVLGARRPGGSRGTFTGSSPLVHRDAPVSVRADPGLVVVADPSDYVEFVCGLIVQLVRRPAGSRPGIVLVDPGKVLPSSLRFLPGVRWAGEWTGLFPEGEDAAETTGVVVVGAPGSSLPSQSGRRVTSPAVTFLLHGSPGHGDPAVRAPRGFALAKVHRTEGSISSVRGVPGGTAQRGTTNERRRTFIPDFVSSEVLDRFCRSFRDLSPDEVPGAAQGHPALGRRVPLVALAPSSRSMILDAWGASCGSGSFLFPIGAKEAGPAGLDLVQDGPHFLVAGTTGSGKSELLRTLVLSASSHLPPSELGFILVDFKGGAAFDGLSSLPHVHGVVTDLGPTELDRALISLRAEVTFREQRFRELGVPDWTGYRRVRRAHEPPLPRICLVIDEFRMMMDHAPDSLRELVRLASIGRSLGVHLILATQRPQGAVSADIRANLGTSIALRLQSDLDSLDVIGTTAAAGIASDIPGRAVVAQGGVRTLIQVADVASVPALGEDEVHVADWHDPGSNPEGIRATGPFGTAGSSQGVRNDSHLVTWCEAISSAWDAWSGGPLQHDDRSPRGRLDDSREPREGEDSRRQHRRSSGASRSLPSHHRSPQPRRVLAPSLPTRFDPATYPDLGSASSDDRPALALVDLPASQRLTVLTWSRGESVGLLGAPQDRATLTAHLLGGVLRHSSLRLTSITTHSPSGATAARHDTQRVARAPANGHEGPGGHEVQHDQEVQDGPSSDSFAQENRARIMPHRLISARDTAGLAVLVRELRDGPSGAGWEHVVHLESWEATLAAIRHSEHYGLEGELLELLRDGGNSGIRFLLGGDEGLAASGALGALDHTIYLPSTRAEDDLRLSRALAALDPSSPRVLIRSSRWGTGLHLAQPVSNTRIGTTRTHDPSLSP</sequence>
<dbReference type="GO" id="GO:0005524">
    <property type="term" value="F:ATP binding"/>
    <property type="evidence" value="ECO:0007669"/>
    <property type="project" value="UniProtKB-UniRule"/>
</dbReference>
<dbReference type="InterPro" id="IPR027417">
    <property type="entry name" value="P-loop_NTPase"/>
</dbReference>
<dbReference type="Gene3D" id="2.60.200.20">
    <property type="match status" value="1"/>
</dbReference>
<feature type="binding site" evidence="4">
    <location>
        <begin position="715"/>
        <end position="722"/>
    </location>
    <ligand>
        <name>ATP</name>
        <dbReference type="ChEBI" id="CHEBI:30616"/>
    </ligand>
</feature>
<evidence type="ECO:0000256" key="1">
    <source>
        <dbReference type="ARBA" id="ARBA00022553"/>
    </source>
</evidence>
<feature type="compositionally biased region" description="Basic and acidic residues" evidence="5">
    <location>
        <begin position="1147"/>
        <end position="1157"/>
    </location>
</feature>
<protein>
    <submittedName>
        <fullName evidence="8">FHA domain-containing protein</fullName>
    </submittedName>
</protein>